<dbReference type="InterPro" id="IPR000182">
    <property type="entry name" value="GNAT_dom"/>
</dbReference>
<dbReference type="CDD" id="cd04301">
    <property type="entry name" value="NAT_SF"/>
    <property type="match status" value="1"/>
</dbReference>
<dbReference type="InterPro" id="IPR016181">
    <property type="entry name" value="Acyl_CoA_acyltransferase"/>
</dbReference>
<dbReference type="RefSeq" id="WP_244823286.1">
    <property type="nucleotide sequence ID" value="NZ_CP112998.1"/>
</dbReference>
<proteinExistence type="predicted"/>
<keyword evidence="2" id="KW-0012">Acyltransferase</keyword>
<dbReference type="PROSITE" id="PS51186">
    <property type="entry name" value="GNAT"/>
    <property type="match status" value="1"/>
</dbReference>
<keyword evidence="6" id="KW-1185">Reference proteome</keyword>
<organism evidence="5 6">
    <name type="scientific">Dyadobacter pollutisoli</name>
    <dbReference type="NCBI Taxonomy" id="2910158"/>
    <lineage>
        <taxon>Bacteria</taxon>
        <taxon>Pseudomonadati</taxon>
        <taxon>Bacteroidota</taxon>
        <taxon>Cytophagia</taxon>
        <taxon>Cytophagales</taxon>
        <taxon>Spirosomataceae</taxon>
        <taxon>Dyadobacter</taxon>
    </lineage>
</organism>
<dbReference type="Gene3D" id="3.10.180.10">
    <property type="entry name" value="2,3-Dihydroxybiphenyl 1,2-Dioxygenase, domain 1"/>
    <property type="match status" value="1"/>
</dbReference>
<dbReference type="PROSITE" id="PS51819">
    <property type="entry name" value="VOC"/>
    <property type="match status" value="1"/>
</dbReference>
<sequence>MIEPVFSHAEPMLQVSDVTETVKYWQEVLGFPNQWTWGDPPSHGGVSWHGAFIQFSHNSEFAEKARGQSIWIRVTHIEILYGMHQKNGADIVMPLSRQPYGFDEYVIRDLNGNYIAFASPASGKTKSSENLPGPVKITGRPPTIIEYRNLIQAVGWSTSVPDKMLQSQLDQLQYAAVAENVENGEVIGCALLMGDGFSFYYVKDVMVQPAWQGKRVGTAIMQEISRWLGENAPDKAMVGLFTGETLKPFYQQFHFGPTFGMIRIIDKNAK</sequence>
<dbReference type="Gene3D" id="3.40.630.30">
    <property type="match status" value="1"/>
</dbReference>
<accession>A0A9E8SMB0</accession>
<dbReference type="PANTHER" id="PTHR43626">
    <property type="entry name" value="ACYL-COA N-ACYLTRANSFERASE"/>
    <property type="match status" value="1"/>
</dbReference>
<dbReference type="InterPro" id="IPR029068">
    <property type="entry name" value="Glyas_Bleomycin-R_OHBP_Dase"/>
</dbReference>
<dbReference type="AlphaFoldDB" id="A0A9E8SMB0"/>
<dbReference type="InterPro" id="IPR004360">
    <property type="entry name" value="Glyas_Fos-R_dOase_dom"/>
</dbReference>
<evidence type="ECO:0000256" key="1">
    <source>
        <dbReference type="ARBA" id="ARBA00022679"/>
    </source>
</evidence>
<dbReference type="InterPro" id="IPR037523">
    <property type="entry name" value="VOC_core"/>
</dbReference>
<dbReference type="Pfam" id="PF13508">
    <property type="entry name" value="Acetyltransf_7"/>
    <property type="match status" value="1"/>
</dbReference>
<evidence type="ECO:0000313" key="6">
    <source>
        <dbReference type="Proteomes" id="UP001164653"/>
    </source>
</evidence>
<dbReference type="SUPFAM" id="SSF54593">
    <property type="entry name" value="Glyoxalase/Bleomycin resistance protein/Dihydroxybiphenyl dioxygenase"/>
    <property type="match status" value="1"/>
</dbReference>
<reference evidence="5" key="1">
    <citation type="submission" date="2022-11" db="EMBL/GenBank/DDBJ databases">
        <title>Dyadobacter pollutisoli sp. nov., isolated from plastic dumped soil.</title>
        <authorList>
            <person name="Kim J.M."/>
            <person name="Kim K.R."/>
            <person name="Lee J.K."/>
            <person name="Hao L."/>
            <person name="Jeon C.O."/>
        </authorList>
    </citation>
    <scope>NUCLEOTIDE SEQUENCE</scope>
    <source>
        <strain evidence="5">U1</strain>
    </source>
</reference>
<dbReference type="Proteomes" id="UP001164653">
    <property type="component" value="Chromosome"/>
</dbReference>
<dbReference type="KEGG" id="dpf:ON006_01205"/>
<feature type="domain" description="VOC" evidence="4">
    <location>
        <begin position="5"/>
        <end position="120"/>
    </location>
</feature>
<dbReference type="GO" id="GO:0008080">
    <property type="term" value="F:N-acetyltransferase activity"/>
    <property type="evidence" value="ECO:0007669"/>
    <property type="project" value="InterPro"/>
</dbReference>
<keyword evidence="1" id="KW-0808">Transferase</keyword>
<evidence type="ECO:0000256" key="2">
    <source>
        <dbReference type="ARBA" id="ARBA00023315"/>
    </source>
</evidence>
<dbReference type="GO" id="GO:0005737">
    <property type="term" value="C:cytoplasm"/>
    <property type="evidence" value="ECO:0007669"/>
    <property type="project" value="TreeGrafter"/>
</dbReference>
<dbReference type="Pfam" id="PF00903">
    <property type="entry name" value="Glyoxalase"/>
    <property type="match status" value="1"/>
</dbReference>
<dbReference type="SUPFAM" id="SSF55729">
    <property type="entry name" value="Acyl-CoA N-acyltransferases (Nat)"/>
    <property type="match status" value="1"/>
</dbReference>
<evidence type="ECO:0000259" key="3">
    <source>
        <dbReference type="PROSITE" id="PS51186"/>
    </source>
</evidence>
<feature type="domain" description="N-acetyltransferase" evidence="3">
    <location>
        <begin position="137"/>
        <end position="270"/>
    </location>
</feature>
<gene>
    <name evidence="5" type="ORF">ON006_01205</name>
</gene>
<protein>
    <submittedName>
        <fullName evidence="5">GNAT family N-acetyltransferase</fullName>
    </submittedName>
</protein>
<dbReference type="InterPro" id="IPR045039">
    <property type="entry name" value="NSI-like"/>
</dbReference>
<evidence type="ECO:0000313" key="5">
    <source>
        <dbReference type="EMBL" id="WAC12586.1"/>
    </source>
</evidence>
<dbReference type="EMBL" id="CP112998">
    <property type="protein sequence ID" value="WAC12586.1"/>
    <property type="molecule type" value="Genomic_DNA"/>
</dbReference>
<dbReference type="PANTHER" id="PTHR43626:SF4">
    <property type="entry name" value="GCN5-RELATED N-ACETYLTRANSFERASE 2, CHLOROPLASTIC"/>
    <property type="match status" value="1"/>
</dbReference>
<evidence type="ECO:0000259" key="4">
    <source>
        <dbReference type="PROSITE" id="PS51819"/>
    </source>
</evidence>
<name>A0A9E8SMB0_9BACT</name>